<evidence type="ECO:0000256" key="1">
    <source>
        <dbReference type="SAM" id="MobiDB-lite"/>
    </source>
</evidence>
<feature type="region of interest" description="Disordered" evidence="1">
    <location>
        <begin position="55"/>
        <end position="112"/>
    </location>
</feature>
<gene>
    <name evidence="2" type="ORF">BDY21DRAFT_421530</name>
</gene>
<accession>A0A6A6P0P4</accession>
<name>A0A6A6P0P4_9PEZI</name>
<sequence>MALKAGAGVEVCGACRNTGSGTRSRAVTTLAPLLSPAGSPGRMLADEDQACNRTGRTLPGARSGWSAKAAPRLRTPGTGEVPLSRPRVATPPRPCPPPKPPARGRPRVGRAHASLPQIDCCKAVTDARLAKERNSISSPARLPNERTAQPAGLAGVICPRWVGEAGVAGGEEKAAFSLAGPTALLHISKAGRHGGQGSGQN</sequence>
<dbReference type="AlphaFoldDB" id="A0A6A6P0P4"/>
<protein>
    <submittedName>
        <fullName evidence="2">Uncharacterized protein</fullName>
    </submittedName>
</protein>
<evidence type="ECO:0000313" key="3">
    <source>
        <dbReference type="Proteomes" id="UP000799766"/>
    </source>
</evidence>
<dbReference type="EMBL" id="MU001680">
    <property type="protein sequence ID" value="KAF2457575.1"/>
    <property type="molecule type" value="Genomic_DNA"/>
</dbReference>
<reference evidence="2" key="1">
    <citation type="journal article" date="2020" name="Stud. Mycol.">
        <title>101 Dothideomycetes genomes: a test case for predicting lifestyles and emergence of pathogens.</title>
        <authorList>
            <person name="Haridas S."/>
            <person name="Albert R."/>
            <person name="Binder M."/>
            <person name="Bloem J."/>
            <person name="Labutti K."/>
            <person name="Salamov A."/>
            <person name="Andreopoulos B."/>
            <person name="Baker S."/>
            <person name="Barry K."/>
            <person name="Bills G."/>
            <person name="Bluhm B."/>
            <person name="Cannon C."/>
            <person name="Castanera R."/>
            <person name="Culley D."/>
            <person name="Daum C."/>
            <person name="Ezra D."/>
            <person name="Gonzalez J."/>
            <person name="Henrissat B."/>
            <person name="Kuo A."/>
            <person name="Liang C."/>
            <person name="Lipzen A."/>
            <person name="Lutzoni F."/>
            <person name="Magnuson J."/>
            <person name="Mondo S."/>
            <person name="Nolan M."/>
            <person name="Ohm R."/>
            <person name="Pangilinan J."/>
            <person name="Park H.-J."/>
            <person name="Ramirez L."/>
            <person name="Alfaro M."/>
            <person name="Sun H."/>
            <person name="Tritt A."/>
            <person name="Yoshinaga Y."/>
            <person name="Zwiers L.-H."/>
            <person name="Turgeon B."/>
            <person name="Goodwin S."/>
            <person name="Spatafora J."/>
            <person name="Crous P."/>
            <person name="Grigoriev I."/>
        </authorList>
    </citation>
    <scope>NUCLEOTIDE SEQUENCE</scope>
    <source>
        <strain evidence="2">ATCC 16933</strain>
    </source>
</reference>
<feature type="compositionally biased region" description="Pro residues" evidence="1">
    <location>
        <begin position="89"/>
        <end position="101"/>
    </location>
</feature>
<evidence type="ECO:0000313" key="2">
    <source>
        <dbReference type="EMBL" id="KAF2457575.1"/>
    </source>
</evidence>
<organism evidence="2 3">
    <name type="scientific">Lineolata rhizophorae</name>
    <dbReference type="NCBI Taxonomy" id="578093"/>
    <lineage>
        <taxon>Eukaryota</taxon>
        <taxon>Fungi</taxon>
        <taxon>Dikarya</taxon>
        <taxon>Ascomycota</taxon>
        <taxon>Pezizomycotina</taxon>
        <taxon>Dothideomycetes</taxon>
        <taxon>Dothideomycetes incertae sedis</taxon>
        <taxon>Lineolatales</taxon>
        <taxon>Lineolataceae</taxon>
        <taxon>Lineolata</taxon>
    </lineage>
</organism>
<dbReference type="Proteomes" id="UP000799766">
    <property type="component" value="Unassembled WGS sequence"/>
</dbReference>
<proteinExistence type="predicted"/>
<keyword evidence="3" id="KW-1185">Reference proteome</keyword>